<feature type="domain" description="Acyl-CoA oxidase/dehydrogenase middle" evidence="10">
    <location>
        <begin position="141"/>
        <end position="250"/>
    </location>
</feature>
<keyword evidence="8" id="KW-0443">Lipid metabolism</keyword>
<dbReference type="Proteomes" id="UP000054928">
    <property type="component" value="Unassembled WGS sequence"/>
</dbReference>
<dbReference type="InterPro" id="IPR029320">
    <property type="entry name" value="Acyl-CoA_ox_N"/>
</dbReference>
<dbReference type="GO" id="GO:0005777">
    <property type="term" value="C:peroxisome"/>
    <property type="evidence" value="ECO:0007669"/>
    <property type="project" value="UniProtKB-SubCell"/>
</dbReference>
<dbReference type="InterPro" id="IPR037069">
    <property type="entry name" value="AcylCoA_DH/ox_N_sf"/>
</dbReference>
<dbReference type="RefSeq" id="XP_024579690.1">
    <property type="nucleotide sequence ID" value="XM_024729299.1"/>
</dbReference>
<proteinExistence type="inferred from homology"/>
<comment type="subcellular location">
    <subcellularLocation>
        <location evidence="2">Peroxisome</location>
    </subcellularLocation>
</comment>
<sequence>MVEELKDLAPLLLKKERVNGDIDPAVLTDVLRDSKAANVRRNELVKIIERHPVLSDRKMMYRNHTERYEFGLKKAFYYVKLVREGGFTDLNDQQILYKALGEPLGFDVHRAMFIPTLENQGSDEQRAKYLPLAKSYKIIGAYAQTELGHGSNVQGIETIATYDKATQEFIINSPTLTSRKWWPGGLGKTATHAIVHARLILDGNDVGVQAFLVQIRSLRDHRPLPGIEVGDIGPKVGFNGVDNGYCVFHTVRIPRENMMMRSELI</sequence>
<dbReference type="EMBL" id="CCYD01000653">
    <property type="protein sequence ID" value="CEG43321.1"/>
    <property type="molecule type" value="Genomic_DNA"/>
</dbReference>
<dbReference type="PANTHER" id="PTHR10909">
    <property type="entry name" value="ELECTRON TRANSPORT OXIDOREDUCTASE"/>
    <property type="match status" value="1"/>
</dbReference>
<comment type="cofactor">
    <cofactor evidence="1">
        <name>FAD</name>
        <dbReference type="ChEBI" id="CHEBI:57692"/>
    </cofactor>
</comment>
<dbReference type="GO" id="GO:0033540">
    <property type="term" value="P:fatty acid beta-oxidation using acyl-CoA oxidase"/>
    <property type="evidence" value="ECO:0007669"/>
    <property type="project" value="TreeGrafter"/>
</dbReference>
<dbReference type="OMA" id="HEANPLG"/>
<dbReference type="AlphaFoldDB" id="A0A0P1AQI4"/>
<evidence type="ECO:0000256" key="6">
    <source>
        <dbReference type="ARBA" id="ARBA00022832"/>
    </source>
</evidence>
<dbReference type="Pfam" id="PF02770">
    <property type="entry name" value="Acyl-CoA_dh_M"/>
    <property type="match status" value="1"/>
</dbReference>
<evidence type="ECO:0000256" key="3">
    <source>
        <dbReference type="ARBA" id="ARBA00006288"/>
    </source>
</evidence>
<dbReference type="GO" id="GO:0005504">
    <property type="term" value="F:fatty acid binding"/>
    <property type="evidence" value="ECO:0007669"/>
    <property type="project" value="TreeGrafter"/>
</dbReference>
<evidence type="ECO:0000313" key="13">
    <source>
        <dbReference type="Proteomes" id="UP000054928"/>
    </source>
</evidence>
<feature type="domain" description="Acyl-coenzyme A oxidase N-terminal" evidence="11">
    <location>
        <begin position="24"/>
        <end position="139"/>
    </location>
</feature>
<comment type="similarity">
    <text evidence="3">Belongs to the acyl-CoA oxidase family.</text>
</comment>
<dbReference type="Gene3D" id="2.40.110.10">
    <property type="entry name" value="Butyryl-CoA Dehydrogenase, subunit A, domain 2"/>
    <property type="match status" value="1"/>
</dbReference>
<dbReference type="PANTHER" id="PTHR10909:SF250">
    <property type="entry name" value="PEROXISOMAL ACYL-COENZYME A OXIDASE 1"/>
    <property type="match status" value="1"/>
</dbReference>
<accession>A0A0P1AQI4</accession>
<keyword evidence="9" id="KW-0576">Peroxisome</keyword>
<dbReference type="STRING" id="4781.A0A0P1AQI4"/>
<keyword evidence="13" id="KW-1185">Reference proteome</keyword>
<evidence type="ECO:0000256" key="7">
    <source>
        <dbReference type="ARBA" id="ARBA00023002"/>
    </source>
</evidence>
<evidence type="ECO:0000259" key="10">
    <source>
        <dbReference type="Pfam" id="PF02770"/>
    </source>
</evidence>
<evidence type="ECO:0000256" key="1">
    <source>
        <dbReference type="ARBA" id="ARBA00001974"/>
    </source>
</evidence>
<keyword evidence="7" id="KW-0560">Oxidoreductase</keyword>
<organism evidence="12 13">
    <name type="scientific">Plasmopara halstedii</name>
    <name type="common">Downy mildew of sunflower</name>
    <dbReference type="NCBI Taxonomy" id="4781"/>
    <lineage>
        <taxon>Eukaryota</taxon>
        <taxon>Sar</taxon>
        <taxon>Stramenopiles</taxon>
        <taxon>Oomycota</taxon>
        <taxon>Peronosporomycetes</taxon>
        <taxon>Peronosporales</taxon>
        <taxon>Peronosporaceae</taxon>
        <taxon>Plasmopara</taxon>
    </lineage>
</organism>
<dbReference type="GO" id="GO:0055088">
    <property type="term" value="P:lipid homeostasis"/>
    <property type="evidence" value="ECO:0007669"/>
    <property type="project" value="TreeGrafter"/>
</dbReference>
<dbReference type="GeneID" id="36408579"/>
<dbReference type="GO" id="GO:0071949">
    <property type="term" value="F:FAD binding"/>
    <property type="evidence" value="ECO:0007669"/>
    <property type="project" value="InterPro"/>
</dbReference>
<evidence type="ECO:0000256" key="8">
    <source>
        <dbReference type="ARBA" id="ARBA00023098"/>
    </source>
</evidence>
<dbReference type="FunFam" id="2.40.110.10:FF:000003">
    <property type="entry name" value="Acyl-coenzyme A oxidase"/>
    <property type="match status" value="1"/>
</dbReference>
<dbReference type="InterPro" id="IPR009100">
    <property type="entry name" value="AcylCoA_DH/oxidase_NM_dom_sf"/>
</dbReference>
<dbReference type="OrthoDB" id="538336at2759"/>
<dbReference type="SUPFAM" id="SSF56645">
    <property type="entry name" value="Acyl-CoA dehydrogenase NM domain-like"/>
    <property type="match status" value="1"/>
</dbReference>
<evidence type="ECO:0000256" key="9">
    <source>
        <dbReference type="ARBA" id="ARBA00023140"/>
    </source>
</evidence>
<reference evidence="13" key="1">
    <citation type="submission" date="2014-09" db="EMBL/GenBank/DDBJ databases">
        <authorList>
            <person name="Sharma Rahul"/>
            <person name="Thines Marco"/>
        </authorList>
    </citation>
    <scope>NUCLEOTIDE SEQUENCE [LARGE SCALE GENOMIC DNA]</scope>
</reference>
<keyword evidence="4" id="KW-0285">Flavoprotein</keyword>
<keyword evidence="6" id="KW-0276">Fatty acid metabolism</keyword>
<evidence type="ECO:0000256" key="5">
    <source>
        <dbReference type="ARBA" id="ARBA00022827"/>
    </source>
</evidence>
<evidence type="ECO:0000313" key="12">
    <source>
        <dbReference type="EMBL" id="CEG43321.1"/>
    </source>
</evidence>
<dbReference type="GO" id="GO:0003997">
    <property type="term" value="F:acyl-CoA oxidase activity"/>
    <property type="evidence" value="ECO:0007669"/>
    <property type="project" value="InterPro"/>
</dbReference>
<dbReference type="InterPro" id="IPR006091">
    <property type="entry name" value="Acyl-CoA_Oxase/DH_mid-dom"/>
</dbReference>
<dbReference type="Gene3D" id="1.10.540.10">
    <property type="entry name" value="Acyl-CoA dehydrogenase/oxidase, N-terminal domain"/>
    <property type="match status" value="1"/>
</dbReference>
<evidence type="ECO:0000256" key="4">
    <source>
        <dbReference type="ARBA" id="ARBA00022630"/>
    </source>
</evidence>
<protein>
    <submittedName>
        <fullName evidence="12">Peroxisomal acyl-coenzyme a</fullName>
    </submittedName>
</protein>
<name>A0A0P1AQI4_PLAHL</name>
<dbReference type="InterPro" id="IPR046373">
    <property type="entry name" value="Acyl-CoA_Oxase/DH_mid-dom_sf"/>
</dbReference>
<dbReference type="InterPro" id="IPR012258">
    <property type="entry name" value="Acyl-CoA_oxidase"/>
</dbReference>
<dbReference type="FunFam" id="1.10.540.10:FF:000006">
    <property type="entry name" value="Acyl-coenzyme A oxidase"/>
    <property type="match status" value="1"/>
</dbReference>
<keyword evidence="5" id="KW-0274">FAD</keyword>
<evidence type="ECO:0000259" key="11">
    <source>
        <dbReference type="Pfam" id="PF14749"/>
    </source>
</evidence>
<evidence type="ECO:0000256" key="2">
    <source>
        <dbReference type="ARBA" id="ARBA00004275"/>
    </source>
</evidence>
<dbReference type="Pfam" id="PF14749">
    <property type="entry name" value="Acyl-CoA_ox_N"/>
    <property type="match status" value="1"/>
</dbReference>